<gene>
    <name evidence="3" type="ORF">H480_42850</name>
</gene>
<dbReference type="OrthoDB" id="1551077at2"/>
<evidence type="ECO:0000259" key="2">
    <source>
        <dbReference type="Pfam" id="PF13474"/>
    </source>
</evidence>
<dbReference type="InterPro" id="IPR037401">
    <property type="entry name" value="SnoaL-like"/>
</dbReference>
<dbReference type="eggNOG" id="COG4319">
    <property type="taxonomic scope" value="Bacteria"/>
</dbReference>
<dbReference type="SUPFAM" id="SSF54427">
    <property type="entry name" value="NTF2-like"/>
    <property type="match status" value="1"/>
</dbReference>
<dbReference type="EMBL" id="AOUO01000747">
    <property type="protein sequence ID" value="EOD58684.1"/>
    <property type="molecule type" value="Genomic_DNA"/>
</dbReference>
<dbReference type="RefSeq" id="WP_004562231.1">
    <property type="nucleotide sequence ID" value="NZ_AOUO01000747.1"/>
</dbReference>
<keyword evidence="4" id="KW-1185">Reference proteome</keyword>
<dbReference type="Pfam" id="PF13474">
    <property type="entry name" value="SnoaL_3"/>
    <property type="match status" value="1"/>
</dbReference>
<sequence length="150" mass="16747">MPSPTDAFLADMLPRQTAAEQAIHDGDPEPRTALWSQADPVSLFGAWLPVRTGWADVSAAFRRVAAQFADRRDYRFEVIAAGAGGDLAYTIGFEHNTVSVNGHETTYTLRATHVYRREGGEWKIVHRHADRPPDEPAPEEDMTETHSRYA</sequence>
<reference evidence="3 4" key="1">
    <citation type="submission" date="2013-02" db="EMBL/GenBank/DDBJ databases">
        <title>Draft genome sequence of Amycolatopsis vancoresmycina strain DSM 44592T.</title>
        <authorList>
            <person name="Kumar S."/>
            <person name="Kaur N."/>
            <person name="Kaur C."/>
            <person name="Raghava G.P.S."/>
            <person name="Mayilraj S."/>
        </authorList>
    </citation>
    <scope>NUCLEOTIDE SEQUENCE [LARGE SCALE GENOMIC DNA]</scope>
    <source>
        <strain evidence="3 4">DSM 44592</strain>
    </source>
</reference>
<evidence type="ECO:0000256" key="1">
    <source>
        <dbReference type="SAM" id="MobiDB-lite"/>
    </source>
</evidence>
<accession>R1HJS0</accession>
<organism evidence="3 4">
    <name type="scientific">Amycolatopsis vancoresmycina DSM 44592</name>
    <dbReference type="NCBI Taxonomy" id="1292037"/>
    <lineage>
        <taxon>Bacteria</taxon>
        <taxon>Bacillati</taxon>
        <taxon>Actinomycetota</taxon>
        <taxon>Actinomycetes</taxon>
        <taxon>Pseudonocardiales</taxon>
        <taxon>Pseudonocardiaceae</taxon>
        <taxon>Amycolatopsis</taxon>
    </lineage>
</organism>
<protein>
    <recommendedName>
        <fullName evidence="2">SnoaL-like domain-containing protein</fullName>
    </recommendedName>
</protein>
<dbReference type="PATRIC" id="fig|1292037.4.peg.8031"/>
<evidence type="ECO:0000313" key="4">
    <source>
        <dbReference type="Proteomes" id="UP000014139"/>
    </source>
</evidence>
<feature type="domain" description="SnoaL-like" evidence="2">
    <location>
        <begin position="21"/>
        <end position="129"/>
    </location>
</feature>
<feature type="region of interest" description="Disordered" evidence="1">
    <location>
        <begin position="127"/>
        <end position="150"/>
    </location>
</feature>
<name>R1HJS0_9PSEU</name>
<dbReference type="AlphaFoldDB" id="R1HJS0"/>
<dbReference type="InterPro" id="IPR032710">
    <property type="entry name" value="NTF2-like_dom_sf"/>
</dbReference>
<evidence type="ECO:0000313" key="3">
    <source>
        <dbReference type="EMBL" id="EOD58684.1"/>
    </source>
</evidence>
<proteinExistence type="predicted"/>
<dbReference type="Proteomes" id="UP000014139">
    <property type="component" value="Unassembled WGS sequence"/>
</dbReference>
<comment type="caution">
    <text evidence="3">The sequence shown here is derived from an EMBL/GenBank/DDBJ whole genome shotgun (WGS) entry which is preliminary data.</text>
</comment>
<dbReference type="Gene3D" id="3.10.450.50">
    <property type="match status" value="1"/>
</dbReference>